<gene>
    <name evidence="3" type="ORF">SAMN05192555_11028</name>
</gene>
<proteinExistence type="predicted"/>
<feature type="signal peptide" evidence="2">
    <location>
        <begin position="1"/>
        <end position="26"/>
    </location>
</feature>
<dbReference type="AlphaFoldDB" id="A0A1G9R1D8"/>
<dbReference type="OrthoDB" id="6151749at2"/>
<dbReference type="Proteomes" id="UP000199107">
    <property type="component" value="Unassembled WGS sequence"/>
</dbReference>
<dbReference type="GO" id="GO:0009279">
    <property type="term" value="C:cell outer membrane"/>
    <property type="evidence" value="ECO:0007669"/>
    <property type="project" value="TreeGrafter"/>
</dbReference>
<dbReference type="Gene3D" id="2.40.160.40">
    <property type="entry name" value="monomeric porin ompg"/>
    <property type="match status" value="1"/>
</dbReference>
<dbReference type="PANTHER" id="PTHR38105">
    <property type="entry name" value="OUTER MEMBRANE PROTEIN-RELATED-RELATED"/>
    <property type="match status" value="1"/>
</dbReference>
<dbReference type="InterPro" id="IPR053713">
    <property type="entry name" value="Bact_OM_Channel_sf"/>
</dbReference>
<dbReference type="STRING" id="48727.SAMN05192555_11028"/>
<protein>
    <submittedName>
        <fullName evidence="3">Oligogalacturonate-specific porin protein (KdgM)</fullName>
    </submittedName>
</protein>
<evidence type="ECO:0000256" key="1">
    <source>
        <dbReference type="ARBA" id="ARBA00022729"/>
    </source>
</evidence>
<dbReference type="RefSeq" id="WP_089659020.1">
    <property type="nucleotide sequence ID" value="NZ_FNGH01000010.1"/>
</dbReference>
<evidence type="ECO:0000256" key="2">
    <source>
        <dbReference type="SAM" id="SignalP"/>
    </source>
</evidence>
<dbReference type="GO" id="GO:0015772">
    <property type="term" value="P:oligosaccharide transport"/>
    <property type="evidence" value="ECO:0007669"/>
    <property type="project" value="TreeGrafter"/>
</dbReference>
<dbReference type="EMBL" id="FNGH01000010">
    <property type="protein sequence ID" value="SDM16951.1"/>
    <property type="molecule type" value="Genomic_DNA"/>
</dbReference>
<keyword evidence="1 2" id="KW-0732">Signal</keyword>
<reference evidence="4" key="1">
    <citation type="submission" date="2016-10" db="EMBL/GenBank/DDBJ databases">
        <authorList>
            <person name="Varghese N."/>
            <person name="Submissions S."/>
        </authorList>
    </citation>
    <scope>NUCLEOTIDE SEQUENCE [LARGE SCALE GENOMIC DNA]</scope>
    <source>
        <strain evidence="4">AAP</strain>
    </source>
</reference>
<evidence type="ECO:0000313" key="3">
    <source>
        <dbReference type="EMBL" id="SDM16951.1"/>
    </source>
</evidence>
<keyword evidence="4" id="KW-1185">Reference proteome</keyword>
<organism evidence="3 4">
    <name type="scientific">Franzmannia pantelleriensis</name>
    <dbReference type="NCBI Taxonomy" id="48727"/>
    <lineage>
        <taxon>Bacteria</taxon>
        <taxon>Pseudomonadati</taxon>
        <taxon>Pseudomonadota</taxon>
        <taxon>Gammaproteobacteria</taxon>
        <taxon>Oceanospirillales</taxon>
        <taxon>Halomonadaceae</taxon>
        <taxon>Franzmannia</taxon>
    </lineage>
</organism>
<evidence type="ECO:0000313" key="4">
    <source>
        <dbReference type="Proteomes" id="UP000199107"/>
    </source>
</evidence>
<dbReference type="GO" id="GO:0015288">
    <property type="term" value="F:porin activity"/>
    <property type="evidence" value="ECO:0007669"/>
    <property type="project" value="TreeGrafter"/>
</dbReference>
<accession>A0A1G9R1D8</accession>
<dbReference type="Pfam" id="PF06178">
    <property type="entry name" value="KdgM"/>
    <property type="match status" value="1"/>
</dbReference>
<dbReference type="InterPro" id="IPR009331">
    <property type="entry name" value="Oligogalacturonate-sp_porin"/>
</dbReference>
<sequence length="244" mass="27964">MKYKKQFAATVVGAALFLSSMGSVWATSNNITIKLEHTTNDHSLTLPKAAYTRSFSDGSSLMFEKSWFWQEGNHTSGWPKHDEGFVNYTLPSYRFGQDSRWSLAPQLGAKFRSNLTRALAGLRLGYAGDGWSLATRYRYEHDTNHETAERAQVGRIDLFASYEISDRWSILYNPHYHFKQENRSPDFANGKRDFIEHELLAFYQLSEQSTVFGGHVWRAKNSESAAVDPNQRLNSFIIGYSFNF</sequence>
<name>A0A1G9R1D8_9GAMM</name>
<dbReference type="SUPFAM" id="SSF56935">
    <property type="entry name" value="Porins"/>
    <property type="match status" value="1"/>
</dbReference>
<dbReference type="PANTHER" id="PTHR38105:SF5">
    <property type="entry name" value="OUTER MEMBRANE PROTEIN"/>
    <property type="match status" value="1"/>
</dbReference>
<feature type="chain" id="PRO_5011678704" evidence="2">
    <location>
        <begin position="27"/>
        <end position="244"/>
    </location>
</feature>